<dbReference type="AlphaFoldDB" id="A0A7J9KNL8"/>
<proteinExistence type="predicted"/>
<dbReference type="EMBL" id="JABFAF010000001">
    <property type="protein sequence ID" value="MBA0848067.1"/>
    <property type="molecule type" value="Genomic_DNA"/>
</dbReference>
<evidence type="ECO:0000313" key="1">
    <source>
        <dbReference type="EMBL" id="MBA0848067.1"/>
    </source>
</evidence>
<sequence>MYKFLAEHHIDDDILRCHRLVYYENE</sequence>
<name>A0A7J9KNL8_GOSSC</name>
<protein>
    <submittedName>
        <fullName evidence="1">Uncharacterized protein</fullName>
    </submittedName>
</protein>
<reference evidence="1 2" key="1">
    <citation type="journal article" date="2019" name="Genome Biol. Evol.">
        <title>Insights into the evolution of the New World diploid cottons (Gossypium, subgenus Houzingenia) based on genome sequencing.</title>
        <authorList>
            <person name="Grover C.E."/>
            <person name="Arick M.A. 2nd"/>
            <person name="Thrash A."/>
            <person name="Conover J.L."/>
            <person name="Sanders W.S."/>
            <person name="Peterson D.G."/>
            <person name="Frelichowski J.E."/>
            <person name="Scheffler J.A."/>
            <person name="Scheffler B.E."/>
            <person name="Wendel J.F."/>
        </authorList>
    </citation>
    <scope>NUCLEOTIDE SEQUENCE [LARGE SCALE GENOMIC DNA]</scope>
    <source>
        <strain evidence="1">1</strain>
        <tissue evidence="1">Leaf</tissue>
    </source>
</reference>
<evidence type="ECO:0000313" key="2">
    <source>
        <dbReference type="Proteomes" id="UP000593576"/>
    </source>
</evidence>
<gene>
    <name evidence="1" type="ORF">Goshw_027779</name>
</gene>
<dbReference type="Proteomes" id="UP000593576">
    <property type="component" value="Unassembled WGS sequence"/>
</dbReference>
<keyword evidence="2" id="KW-1185">Reference proteome</keyword>
<comment type="caution">
    <text evidence="1">The sequence shown here is derived from an EMBL/GenBank/DDBJ whole genome shotgun (WGS) entry which is preliminary data.</text>
</comment>
<accession>A0A7J9KNL8</accession>
<organism evidence="1 2">
    <name type="scientific">Gossypium schwendimanii</name>
    <name type="common">Cotton</name>
    <dbReference type="NCBI Taxonomy" id="34291"/>
    <lineage>
        <taxon>Eukaryota</taxon>
        <taxon>Viridiplantae</taxon>
        <taxon>Streptophyta</taxon>
        <taxon>Embryophyta</taxon>
        <taxon>Tracheophyta</taxon>
        <taxon>Spermatophyta</taxon>
        <taxon>Magnoliopsida</taxon>
        <taxon>eudicotyledons</taxon>
        <taxon>Gunneridae</taxon>
        <taxon>Pentapetalae</taxon>
        <taxon>rosids</taxon>
        <taxon>malvids</taxon>
        <taxon>Malvales</taxon>
        <taxon>Malvaceae</taxon>
        <taxon>Malvoideae</taxon>
        <taxon>Gossypium</taxon>
    </lineage>
</organism>